<dbReference type="PANTHER" id="PTHR47331:SF1">
    <property type="entry name" value="GAG-LIKE PROTEIN"/>
    <property type="match status" value="1"/>
</dbReference>
<evidence type="ECO:0000313" key="1">
    <source>
        <dbReference type="EMBL" id="KAF0716724.1"/>
    </source>
</evidence>
<sequence length="716" mass="81147">MAIQKFYYLRSFLSSDAKECIKCLETTAANYEAAWSALIARYNNTKILIQTHVKSIVELPSVKDKSSVNLRKLSDTLNSNIRALEALGERPYDWGPLLSHIVCAKLDNETRKDWEIQAAKDRVPSIRELTQFIEERFRILESVEASRDIKDKAVPAAGRGKEQSRTNNITKGGQKYSANFVSTTTLKCFICNLEHTIYKCPTFITLTISERIEKIASLKLCKICLRKHEGKCFSRFCFKCSKPHNTLLHIQPKKISDAESSGKDAETIRNRHEPVVNATGSTTAHANNYYERVLLATAVVRVVNPCGKSSFARVLLDSGSMNNFISIELVNSLGLRQKKTDHIVSGIGGTTQNITSTAWLKIKSCVNDYELNIQALMVKKITGNLPTNFISENGPRPENIILADPLFNVPQKIDILIGAVQLLIVPKFYNRITPIINKHYMFNRSIATSLLDHQTKMMSLRKQYPMTMIISVWLRWMHLKMDRILCKATSKIRPKIEHLKLKLVKFINLEAILDDSFTKLLAEEKNYCSRSSGFTLQSIDGLLLGVYNYTPMYGSSYIELPKSIADKRTIINPENNDQQCFKWAILAKHVTGKINSGLIRSQKTSHEGQAVFCKRCFTSFDKQNLKYKLSGHAALEHHKLICGPHKPIRPKIPSEGEVLEFTTWQNTQRHPIAIYADFEALLKKANERKGKNTTIVQKHCPMSYGFLVKASEDVPT</sequence>
<dbReference type="OrthoDB" id="6617244at2759"/>
<proteinExistence type="predicted"/>
<dbReference type="InterPro" id="IPR005312">
    <property type="entry name" value="DUF1759"/>
</dbReference>
<dbReference type="PANTHER" id="PTHR47331">
    <property type="entry name" value="PHD-TYPE DOMAIN-CONTAINING PROTEIN"/>
    <property type="match status" value="1"/>
</dbReference>
<dbReference type="EMBL" id="VUJU01009943">
    <property type="protein sequence ID" value="KAF0716724.1"/>
    <property type="molecule type" value="Genomic_DNA"/>
</dbReference>
<comment type="caution">
    <text evidence="1">The sequence shown here is derived from an EMBL/GenBank/DDBJ whole genome shotgun (WGS) entry which is preliminary data.</text>
</comment>
<keyword evidence="2" id="KW-1185">Reference proteome</keyword>
<name>A0A6G0W2T1_APHCR</name>
<reference evidence="1 2" key="1">
    <citation type="submission" date="2019-08" db="EMBL/GenBank/DDBJ databases">
        <title>Whole genome of Aphis craccivora.</title>
        <authorList>
            <person name="Voronova N.V."/>
            <person name="Shulinski R.S."/>
            <person name="Bandarenka Y.V."/>
            <person name="Zhorov D.G."/>
            <person name="Warner D."/>
        </authorList>
    </citation>
    <scope>NUCLEOTIDE SEQUENCE [LARGE SCALE GENOMIC DNA]</scope>
    <source>
        <strain evidence="1">180601</strain>
        <tissue evidence="1">Whole Body</tissue>
    </source>
</reference>
<dbReference type="Pfam" id="PF03564">
    <property type="entry name" value="DUF1759"/>
    <property type="match status" value="1"/>
</dbReference>
<gene>
    <name evidence="1" type="ORF">FWK35_00032256</name>
</gene>
<evidence type="ECO:0000313" key="2">
    <source>
        <dbReference type="Proteomes" id="UP000478052"/>
    </source>
</evidence>
<dbReference type="AlphaFoldDB" id="A0A6G0W2T1"/>
<protein>
    <submittedName>
        <fullName evidence="1">Integrase catalytic domain-containing protein</fullName>
    </submittedName>
</protein>
<dbReference type="Proteomes" id="UP000478052">
    <property type="component" value="Unassembled WGS sequence"/>
</dbReference>
<organism evidence="1 2">
    <name type="scientific">Aphis craccivora</name>
    <name type="common">Cowpea aphid</name>
    <dbReference type="NCBI Taxonomy" id="307492"/>
    <lineage>
        <taxon>Eukaryota</taxon>
        <taxon>Metazoa</taxon>
        <taxon>Ecdysozoa</taxon>
        <taxon>Arthropoda</taxon>
        <taxon>Hexapoda</taxon>
        <taxon>Insecta</taxon>
        <taxon>Pterygota</taxon>
        <taxon>Neoptera</taxon>
        <taxon>Paraneoptera</taxon>
        <taxon>Hemiptera</taxon>
        <taxon>Sternorrhyncha</taxon>
        <taxon>Aphidomorpha</taxon>
        <taxon>Aphidoidea</taxon>
        <taxon>Aphididae</taxon>
        <taxon>Aphidini</taxon>
        <taxon>Aphis</taxon>
        <taxon>Aphis</taxon>
    </lineage>
</organism>
<feature type="non-terminal residue" evidence="1">
    <location>
        <position position="716"/>
    </location>
</feature>
<accession>A0A6G0W2T1</accession>